<evidence type="ECO:0000259" key="7">
    <source>
        <dbReference type="Pfam" id="PF04335"/>
    </source>
</evidence>
<comment type="subcellular location">
    <subcellularLocation>
        <location evidence="1">Membrane</location>
        <topology evidence="1">Single-pass membrane protein</topology>
    </subcellularLocation>
</comment>
<evidence type="ECO:0000313" key="8">
    <source>
        <dbReference type="EMBL" id="QNQ10624.1"/>
    </source>
</evidence>
<proteinExistence type="predicted"/>
<dbReference type="GO" id="GO:0016020">
    <property type="term" value="C:membrane"/>
    <property type="evidence" value="ECO:0007669"/>
    <property type="project" value="UniProtKB-SubCell"/>
</dbReference>
<feature type="transmembrane region" description="Helical" evidence="6">
    <location>
        <begin position="33"/>
        <end position="58"/>
    </location>
</feature>
<dbReference type="AlphaFoldDB" id="A0A7H0LLS1"/>
<dbReference type="SUPFAM" id="SSF54427">
    <property type="entry name" value="NTF2-like"/>
    <property type="match status" value="1"/>
</dbReference>
<dbReference type="Pfam" id="PF04335">
    <property type="entry name" value="VirB8"/>
    <property type="match status" value="1"/>
</dbReference>
<name>A0A7H0LLS1_9SPHN</name>
<evidence type="ECO:0000256" key="6">
    <source>
        <dbReference type="SAM" id="Phobius"/>
    </source>
</evidence>
<protein>
    <submittedName>
        <fullName evidence="8">Type IV secretion system protein</fullName>
    </submittedName>
</protein>
<keyword evidence="2 6" id="KW-0812">Transmembrane</keyword>
<evidence type="ECO:0000256" key="1">
    <source>
        <dbReference type="ARBA" id="ARBA00004167"/>
    </source>
</evidence>
<dbReference type="RefSeq" id="WP_187762915.1">
    <property type="nucleotide sequence ID" value="NZ_CP061038.1"/>
</dbReference>
<accession>A0A7H0LLS1</accession>
<keyword evidence="3 6" id="KW-1133">Transmembrane helix</keyword>
<evidence type="ECO:0000256" key="4">
    <source>
        <dbReference type="ARBA" id="ARBA00023136"/>
    </source>
</evidence>
<sequence>MNKTTKIPREGYYKAAESWANDQQEALRASRKVAWIVASVAAAVALVEGVALIVLMPLKTVVPYTLLVDRSTGFVETLKPLDAATIAPDKALTQSFLVQYVIARESFDIDALQSNYRKASLWSADPARSEYVSSVQVANPDSPLARLPRSTVISTRVKSISPLGGNSALVRFETQRRDAGRQPSPPQAWVSVIRYRFSGEPMQREDRFVNPLGFQVLRYRRDAESLPVPDPTIPVAGDDPQDMVPAANAAQGYTPMPVPQAVQRNGRPQGIEIVP</sequence>
<keyword evidence="4 6" id="KW-0472">Membrane</keyword>
<organism evidence="8 9">
    <name type="scientific">Sphingomonas alpina</name>
    <dbReference type="NCBI Taxonomy" id="653931"/>
    <lineage>
        <taxon>Bacteria</taxon>
        <taxon>Pseudomonadati</taxon>
        <taxon>Pseudomonadota</taxon>
        <taxon>Alphaproteobacteria</taxon>
        <taxon>Sphingomonadales</taxon>
        <taxon>Sphingomonadaceae</taxon>
        <taxon>Sphingomonas</taxon>
    </lineage>
</organism>
<dbReference type="KEGG" id="spap:H3Z74_05335"/>
<evidence type="ECO:0000313" key="9">
    <source>
        <dbReference type="Proteomes" id="UP000516148"/>
    </source>
</evidence>
<evidence type="ECO:0000256" key="2">
    <source>
        <dbReference type="ARBA" id="ARBA00022692"/>
    </source>
</evidence>
<dbReference type="CDD" id="cd16424">
    <property type="entry name" value="VirB8"/>
    <property type="match status" value="1"/>
</dbReference>
<feature type="domain" description="Bacterial virulence protein VirB8" evidence="7">
    <location>
        <begin position="16"/>
        <end position="224"/>
    </location>
</feature>
<evidence type="ECO:0000256" key="5">
    <source>
        <dbReference type="SAM" id="MobiDB-lite"/>
    </source>
</evidence>
<dbReference type="Proteomes" id="UP000516148">
    <property type="component" value="Chromosome"/>
</dbReference>
<evidence type="ECO:0000256" key="3">
    <source>
        <dbReference type="ARBA" id="ARBA00022989"/>
    </source>
</evidence>
<feature type="region of interest" description="Disordered" evidence="5">
    <location>
        <begin position="251"/>
        <end position="275"/>
    </location>
</feature>
<dbReference type="InterPro" id="IPR032710">
    <property type="entry name" value="NTF2-like_dom_sf"/>
</dbReference>
<dbReference type="Gene3D" id="3.10.450.230">
    <property type="entry name" value="VirB8 protein"/>
    <property type="match status" value="1"/>
</dbReference>
<dbReference type="InterPro" id="IPR007430">
    <property type="entry name" value="VirB8"/>
</dbReference>
<gene>
    <name evidence="8" type="ORF">H3Z74_05335</name>
</gene>
<keyword evidence="9" id="KW-1185">Reference proteome</keyword>
<reference evidence="8 9" key="1">
    <citation type="submission" date="2020-09" db="EMBL/GenBank/DDBJ databases">
        <title>Sphingomonas sp., a new species isolated from pork steak.</title>
        <authorList>
            <person name="Heidler von Heilborn D."/>
        </authorList>
    </citation>
    <scope>NUCLEOTIDE SEQUENCE [LARGE SCALE GENOMIC DNA]</scope>
    <source>
        <strain evidence="9">S8-3T</strain>
    </source>
</reference>
<dbReference type="EMBL" id="CP061038">
    <property type="protein sequence ID" value="QNQ10624.1"/>
    <property type="molecule type" value="Genomic_DNA"/>
</dbReference>